<dbReference type="Pfam" id="PF14392">
    <property type="entry name" value="zf-CCHC_4"/>
    <property type="match status" value="1"/>
</dbReference>
<dbReference type="InterPro" id="IPR025836">
    <property type="entry name" value="Zn_knuckle_CX2CX4HX4C"/>
</dbReference>
<accession>A0AAE1YNX4</accession>
<proteinExistence type="predicted"/>
<comment type="caution">
    <text evidence="2">The sequence shown here is derived from an EMBL/GenBank/DDBJ whole genome shotgun (WGS) entry which is preliminary data.</text>
</comment>
<keyword evidence="3" id="KW-1185">Reference proteome</keyword>
<evidence type="ECO:0000259" key="1">
    <source>
        <dbReference type="Pfam" id="PF14392"/>
    </source>
</evidence>
<sequence length="103" mass="11646">MNLGVATFIDNSIGKFRDMEMDDEGCSWGANLRIRVAIDVTSPLPRALCIQTTLGTEHLVTFMYERLPNFSYLYGRLGHIAKYCELQYTEGFRDSGEDTPFGP</sequence>
<reference evidence="2" key="1">
    <citation type="submission" date="2020-06" db="EMBL/GenBank/DDBJ databases">
        <authorList>
            <person name="Li T."/>
            <person name="Hu X."/>
            <person name="Zhang T."/>
            <person name="Song X."/>
            <person name="Zhang H."/>
            <person name="Dai N."/>
            <person name="Sheng W."/>
            <person name="Hou X."/>
            <person name="Wei L."/>
        </authorList>
    </citation>
    <scope>NUCLEOTIDE SEQUENCE</scope>
    <source>
        <strain evidence="2">3651</strain>
        <tissue evidence="2">Leaf</tissue>
    </source>
</reference>
<feature type="domain" description="Zinc knuckle CX2CX4HX4C" evidence="1">
    <location>
        <begin position="38"/>
        <end position="85"/>
    </location>
</feature>
<evidence type="ECO:0000313" key="2">
    <source>
        <dbReference type="EMBL" id="KAK4433512.1"/>
    </source>
</evidence>
<dbReference type="Proteomes" id="UP001293254">
    <property type="component" value="Unassembled WGS sequence"/>
</dbReference>
<evidence type="ECO:0000313" key="3">
    <source>
        <dbReference type="Proteomes" id="UP001293254"/>
    </source>
</evidence>
<protein>
    <recommendedName>
        <fullName evidence="1">Zinc knuckle CX2CX4HX4C domain-containing protein</fullName>
    </recommendedName>
</protein>
<reference evidence="2" key="2">
    <citation type="journal article" date="2024" name="Plant">
        <title>Genomic evolution and insights into agronomic trait innovations of Sesamum species.</title>
        <authorList>
            <person name="Miao H."/>
            <person name="Wang L."/>
            <person name="Qu L."/>
            <person name="Liu H."/>
            <person name="Sun Y."/>
            <person name="Le M."/>
            <person name="Wang Q."/>
            <person name="Wei S."/>
            <person name="Zheng Y."/>
            <person name="Lin W."/>
            <person name="Duan Y."/>
            <person name="Cao H."/>
            <person name="Xiong S."/>
            <person name="Wang X."/>
            <person name="Wei L."/>
            <person name="Li C."/>
            <person name="Ma Q."/>
            <person name="Ju M."/>
            <person name="Zhao R."/>
            <person name="Li G."/>
            <person name="Mu C."/>
            <person name="Tian Q."/>
            <person name="Mei H."/>
            <person name="Zhang T."/>
            <person name="Gao T."/>
            <person name="Zhang H."/>
        </authorList>
    </citation>
    <scope>NUCLEOTIDE SEQUENCE</scope>
    <source>
        <strain evidence="2">3651</strain>
    </source>
</reference>
<organism evidence="2 3">
    <name type="scientific">Sesamum alatum</name>
    <dbReference type="NCBI Taxonomy" id="300844"/>
    <lineage>
        <taxon>Eukaryota</taxon>
        <taxon>Viridiplantae</taxon>
        <taxon>Streptophyta</taxon>
        <taxon>Embryophyta</taxon>
        <taxon>Tracheophyta</taxon>
        <taxon>Spermatophyta</taxon>
        <taxon>Magnoliopsida</taxon>
        <taxon>eudicotyledons</taxon>
        <taxon>Gunneridae</taxon>
        <taxon>Pentapetalae</taxon>
        <taxon>asterids</taxon>
        <taxon>lamiids</taxon>
        <taxon>Lamiales</taxon>
        <taxon>Pedaliaceae</taxon>
        <taxon>Sesamum</taxon>
    </lineage>
</organism>
<gene>
    <name evidence="2" type="ORF">Salat_1113500</name>
</gene>
<dbReference type="EMBL" id="JACGWO010000003">
    <property type="protein sequence ID" value="KAK4433512.1"/>
    <property type="molecule type" value="Genomic_DNA"/>
</dbReference>
<dbReference type="AlphaFoldDB" id="A0AAE1YNX4"/>
<name>A0AAE1YNX4_9LAMI</name>